<evidence type="ECO:0000256" key="4">
    <source>
        <dbReference type="ARBA" id="ARBA00023014"/>
    </source>
</evidence>
<feature type="domain" description="Rieske" evidence="5">
    <location>
        <begin position="7"/>
        <end position="102"/>
    </location>
</feature>
<organism evidence="6">
    <name type="scientific">marine metagenome</name>
    <dbReference type="NCBI Taxonomy" id="408172"/>
    <lineage>
        <taxon>unclassified sequences</taxon>
        <taxon>metagenomes</taxon>
        <taxon>ecological metagenomes</taxon>
    </lineage>
</organism>
<dbReference type="CDD" id="cd03528">
    <property type="entry name" value="Rieske_RO_ferredoxin"/>
    <property type="match status" value="1"/>
</dbReference>
<protein>
    <recommendedName>
        <fullName evidence="5">Rieske domain-containing protein</fullName>
    </recommendedName>
</protein>
<gene>
    <name evidence="6" type="ORF">METZ01_LOCUS236283</name>
</gene>
<name>A0A382H8G3_9ZZZZ</name>
<dbReference type="GO" id="GO:0046872">
    <property type="term" value="F:metal ion binding"/>
    <property type="evidence" value="ECO:0007669"/>
    <property type="project" value="UniProtKB-KW"/>
</dbReference>
<dbReference type="EMBL" id="UINC01059714">
    <property type="protein sequence ID" value="SVB83429.1"/>
    <property type="molecule type" value="Genomic_DNA"/>
</dbReference>
<dbReference type="Pfam" id="PF00355">
    <property type="entry name" value="Rieske"/>
    <property type="match status" value="1"/>
</dbReference>
<sequence>MADADFIKVAQVSELRTGEMMAVTIGDDQVLLTNIDGNLHAIDDVCSHAYACLSDGDMDGEEVECPLHGGSFNAITGVPMNPPAEEPLRVFQVKIEGDDIFVAPPADQGAA</sequence>
<evidence type="ECO:0000256" key="1">
    <source>
        <dbReference type="ARBA" id="ARBA00022714"/>
    </source>
</evidence>
<keyword evidence="2" id="KW-0479">Metal-binding</keyword>
<dbReference type="AlphaFoldDB" id="A0A382H8G3"/>
<dbReference type="PROSITE" id="PS51296">
    <property type="entry name" value="RIESKE"/>
    <property type="match status" value="1"/>
</dbReference>
<dbReference type="GO" id="GO:0051537">
    <property type="term" value="F:2 iron, 2 sulfur cluster binding"/>
    <property type="evidence" value="ECO:0007669"/>
    <property type="project" value="UniProtKB-KW"/>
</dbReference>
<evidence type="ECO:0000313" key="6">
    <source>
        <dbReference type="EMBL" id="SVB83429.1"/>
    </source>
</evidence>
<dbReference type="PANTHER" id="PTHR21496">
    <property type="entry name" value="FERREDOXIN-RELATED"/>
    <property type="match status" value="1"/>
</dbReference>
<accession>A0A382H8G3</accession>
<evidence type="ECO:0000256" key="2">
    <source>
        <dbReference type="ARBA" id="ARBA00022723"/>
    </source>
</evidence>
<dbReference type="InterPro" id="IPR036922">
    <property type="entry name" value="Rieske_2Fe-2S_sf"/>
</dbReference>
<reference evidence="6" key="1">
    <citation type="submission" date="2018-05" db="EMBL/GenBank/DDBJ databases">
        <authorList>
            <person name="Lanie J.A."/>
            <person name="Ng W.-L."/>
            <person name="Kazmierczak K.M."/>
            <person name="Andrzejewski T.M."/>
            <person name="Davidsen T.M."/>
            <person name="Wayne K.J."/>
            <person name="Tettelin H."/>
            <person name="Glass J.I."/>
            <person name="Rusch D."/>
            <person name="Podicherti R."/>
            <person name="Tsui H.-C.T."/>
            <person name="Winkler M.E."/>
        </authorList>
    </citation>
    <scope>NUCLEOTIDE SEQUENCE</scope>
</reference>
<evidence type="ECO:0000259" key="5">
    <source>
        <dbReference type="PROSITE" id="PS51296"/>
    </source>
</evidence>
<evidence type="ECO:0000256" key="3">
    <source>
        <dbReference type="ARBA" id="ARBA00023004"/>
    </source>
</evidence>
<keyword evidence="4" id="KW-0411">Iron-sulfur</keyword>
<keyword evidence="1" id="KW-0001">2Fe-2S</keyword>
<dbReference type="PANTHER" id="PTHR21496:SF23">
    <property type="entry name" value="3-PHENYLPROPIONATE_CINNAMIC ACID DIOXYGENASE FERREDOXIN SUBUNIT"/>
    <property type="match status" value="1"/>
</dbReference>
<dbReference type="SUPFAM" id="SSF50022">
    <property type="entry name" value="ISP domain"/>
    <property type="match status" value="1"/>
</dbReference>
<dbReference type="Gene3D" id="2.102.10.10">
    <property type="entry name" value="Rieske [2Fe-2S] iron-sulphur domain"/>
    <property type="match status" value="1"/>
</dbReference>
<dbReference type="InterPro" id="IPR017941">
    <property type="entry name" value="Rieske_2Fe-2S"/>
</dbReference>
<keyword evidence="3" id="KW-0408">Iron</keyword>
<proteinExistence type="predicted"/>